<evidence type="ECO:0000313" key="2">
    <source>
        <dbReference type="Proteomes" id="UP001501508"/>
    </source>
</evidence>
<reference evidence="2" key="1">
    <citation type="journal article" date="2019" name="Int. J. Syst. Evol. Microbiol.">
        <title>The Global Catalogue of Microorganisms (GCM) 10K type strain sequencing project: providing services to taxonomists for standard genome sequencing and annotation.</title>
        <authorList>
            <consortium name="The Broad Institute Genomics Platform"/>
            <consortium name="The Broad Institute Genome Sequencing Center for Infectious Disease"/>
            <person name="Wu L."/>
            <person name="Ma J."/>
        </authorList>
    </citation>
    <scope>NUCLEOTIDE SEQUENCE [LARGE SCALE GENOMIC DNA]</scope>
    <source>
        <strain evidence="2">JCM 31920</strain>
    </source>
</reference>
<keyword evidence="2" id="KW-1185">Reference proteome</keyword>
<proteinExistence type="predicted"/>
<dbReference type="EMBL" id="BAABEY010000001">
    <property type="protein sequence ID" value="GAA4431159.1"/>
    <property type="molecule type" value="Genomic_DNA"/>
</dbReference>
<gene>
    <name evidence="1" type="ORF">GCM10023091_01400</name>
</gene>
<dbReference type="Proteomes" id="UP001501508">
    <property type="component" value="Unassembled WGS sequence"/>
</dbReference>
<evidence type="ECO:0008006" key="3">
    <source>
        <dbReference type="Google" id="ProtNLM"/>
    </source>
</evidence>
<evidence type="ECO:0000313" key="1">
    <source>
        <dbReference type="EMBL" id="GAA4431159.1"/>
    </source>
</evidence>
<name>A0ABP8LKS1_9BACT</name>
<sequence>MRLRPLIPAFKAGTWLALALMTITGCSRTATSEDAKAWLTGSAQWKLNRVTVNGKPVFNNGQPVEQFGETGFDRYMEEVSFLPDGSFQGRFKGDQRLMSFRWEALASEVVVSDTIPNAGKWHIPYRTMSGEAFEMETETNAYNPPALTRIRLSFVKP</sequence>
<protein>
    <recommendedName>
        <fullName evidence="3">Lipocalin-like domain-containing protein</fullName>
    </recommendedName>
</protein>
<organism evidence="1 2">
    <name type="scientific">Ravibacter arvi</name>
    <dbReference type="NCBI Taxonomy" id="2051041"/>
    <lineage>
        <taxon>Bacteria</taxon>
        <taxon>Pseudomonadati</taxon>
        <taxon>Bacteroidota</taxon>
        <taxon>Cytophagia</taxon>
        <taxon>Cytophagales</taxon>
        <taxon>Spirosomataceae</taxon>
        <taxon>Ravibacter</taxon>
    </lineage>
</organism>
<comment type="caution">
    <text evidence="1">The sequence shown here is derived from an EMBL/GenBank/DDBJ whole genome shotgun (WGS) entry which is preliminary data.</text>
</comment>
<accession>A0ABP8LKS1</accession>
<dbReference type="PROSITE" id="PS51257">
    <property type="entry name" value="PROKAR_LIPOPROTEIN"/>
    <property type="match status" value="1"/>
</dbReference>
<dbReference type="RefSeq" id="WP_345026063.1">
    <property type="nucleotide sequence ID" value="NZ_BAABEY010000001.1"/>
</dbReference>